<feature type="compositionally biased region" description="Low complexity" evidence="1">
    <location>
        <begin position="115"/>
        <end position="132"/>
    </location>
</feature>
<name>A0AAD9AYD1_9PEZI</name>
<gene>
    <name evidence="2" type="ORF">CCHR01_01051</name>
</gene>
<proteinExistence type="predicted"/>
<sequence>MRQKDIKKQPQAQILSAAPTIFWNGCRRVGGDGGGYGGVPPLQWWQRTATSLKSAAQSQCLPNGTYTTTLAEREGAGGGEPPMAAFPVRPAKKVQTGLPAGLRRMRNAQESNGHAWQAASFSSLAASPSSRI</sequence>
<keyword evidence="3" id="KW-1185">Reference proteome</keyword>
<dbReference type="EMBL" id="JAQOWY010000010">
    <property type="protein sequence ID" value="KAK1856303.1"/>
    <property type="molecule type" value="Genomic_DNA"/>
</dbReference>
<comment type="caution">
    <text evidence="2">The sequence shown here is derived from an EMBL/GenBank/DDBJ whole genome shotgun (WGS) entry which is preliminary data.</text>
</comment>
<accession>A0AAD9AYD1</accession>
<evidence type="ECO:0000313" key="2">
    <source>
        <dbReference type="EMBL" id="KAK1856303.1"/>
    </source>
</evidence>
<evidence type="ECO:0000256" key="1">
    <source>
        <dbReference type="SAM" id="MobiDB-lite"/>
    </source>
</evidence>
<protein>
    <submittedName>
        <fullName evidence="2">Uncharacterized protein</fullName>
    </submittedName>
</protein>
<feature type="region of interest" description="Disordered" evidence="1">
    <location>
        <begin position="71"/>
        <end position="132"/>
    </location>
</feature>
<evidence type="ECO:0000313" key="3">
    <source>
        <dbReference type="Proteomes" id="UP001243330"/>
    </source>
</evidence>
<organism evidence="2 3">
    <name type="scientific">Colletotrichum chrysophilum</name>
    <dbReference type="NCBI Taxonomy" id="1836956"/>
    <lineage>
        <taxon>Eukaryota</taxon>
        <taxon>Fungi</taxon>
        <taxon>Dikarya</taxon>
        <taxon>Ascomycota</taxon>
        <taxon>Pezizomycotina</taxon>
        <taxon>Sordariomycetes</taxon>
        <taxon>Hypocreomycetidae</taxon>
        <taxon>Glomerellales</taxon>
        <taxon>Glomerellaceae</taxon>
        <taxon>Colletotrichum</taxon>
        <taxon>Colletotrichum gloeosporioides species complex</taxon>
    </lineage>
</organism>
<dbReference type="Proteomes" id="UP001243330">
    <property type="component" value="Unassembled WGS sequence"/>
</dbReference>
<dbReference type="AlphaFoldDB" id="A0AAD9AYD1"/>
<reference evidence="2" key="1">
    <citation type="submission" date="2023-01" db="EMBL/GenBank/DDBJ databases">
        <title>Colletotrichum chrysophilum M932 genome sequence.</title>
        <authorList>
            <person name="Baroncelli R."/>
        </authorList>
    </citation>
    <scope>NUCLEOTIDE SEQUENCE</scope>
    <source>
        <strain evidence="2">M932</strain>
    </source>
</reference>